<dbReference type="Pfam" id="PF01266">
    <property type="entry name" value="DAO"/>
    <property type="match status" value="1"/>
</dbReference>
<accession>A0A1G4QGG4</accession>
<dbReference type="Proteomes" id="UP000199150">
    <property type="component" value="Unassembled WGS sequence"/>
</dbReference>
<sequence length="416" mass="45095">MTVPQDNALKKSLVIGGGVVGLNIALALQAQGFHVTLCDSGSRDSASYGNAGHIATEQAEPLASMATVKSAWRRWFMRGGALSLPPQGFFAWLPFSLRLLAAAQPKRFAQGKVALKSLLAQAMPAWQRRVADIGVPDLLCEDGHFVVWETPESAARGLSSWSAADTGTATLRPVTDDEMSQLSALTQKKIHGAIRFIGTAQIADTRRMLETLGERFIERGGRYLFERVEKMIIRKGSAWAVLSGGEQLTADTVVIAAGIGSKPLLEGLGESVPMIAERGYHIQTPDHGWPKGFPPVVFEDRSMIVTGFEHGLRAASFVEFNQVDAAPDPRKWTRLRKHVGDLGLPFKGEGGEWIGTRPTLPDYLPAIGRSDRADNLFYAFGHQHLGLTLGAVTGEIVADMLKSGRAPEAFGLERFK</sequence>
<proteinExistence type="predicted"/>
<reference evidence="4" key="1">
    <citation type="submission" date="2016-10" db="EMBL/GenBank/DDBJ databases">
        <authorList>
            <person name="Varghese N."/>
            <person name="Submissions S."/>
        </authorList>
    </citation>
    <scope>NUCLEOTIDE SEQUENCE [LARGE SCALE GENOMIC DNA]</scope>
    <source>
        <strain evidence="4">CGMCC 1.3431</strain>
    </source>
</reference>
<dbReference type="AlphaFoldDB" id="A0A1G4QGG4"/>
<organism evidence="3 4">
    <name type="scientific">Asticcacaulis taihuensis</name>
    <dbReference type="NCBI Taxonomy" id="260084"/>
    <lineage>
        <taxon>Bacteria</taxon>
        <taxon>Pseudomonadati</taxon>
        <taxon>Pseudomonadota</taxon>
        <taxon>Alphaproteobacteria</taxon>
        <taxon>Caulobacterales</taxon>
        <taxon>Caulobacteraceae</taxon>
        <taxon>Asticcacaulis</taxon>
    </lineage>
</organism>
<feature type="domain" description="FAD dependent oxidoreductase" evidence="2">
    <location>
        <begin position="13"/>
        <end position="400"/>
    </location>
</feature>
<evidence type="ECO:0000259" key="2">
    <source>
        <dbReference type="Pfam" id="PF01266"/>
    </source>
</evidence>
<dbReference type="PANTHER" id="PTHR13847:SF289">
    <property type="entry name" value="GLYCINE OXIDASE"/>
    <property type="match status" value="1"/>
</dbReference>
<dbReference type="PANTHER" id="PTHR13847">
    <property type="entry name" value="SARCOSINE DEHYDROGENASE-RELATED"/>
    <property type="match status" value="1"/>
</dbReference>
<keyword evidence="1" id="KW-0560">Oxidoreductase</keyword>
<keyword evidence="4" id="KW-1185">Reference proteome</keyword>
<protein>
    <submittedName>
        <fullName evidence="3">D-amino-acid dehydrogenase</fullName>
    </submittedName>
</protein>
<dbReference type="STRING" id="260084.SAMN02927928_1220"/>
<dbReference type="GO" id="GO:0016491">
    <property type="term" value="F:oxidoreductase activity"/>
    <property type="evidence" value="ECO:0007669"/>
    <property type="project" value="UniProtKB-KW"/>
</dbReference>
<dbReference type="Gene3D" id="3.30.9.10">
    <property type="entry name" value="D-Amino Acid Oxidase, subunit A, domain 2"/>
    <property type="match status" value="1"/>
</dbReference>
<gene>
    <name evidence="3" type="ORF">SAMN02927928_1220</name>
</gene>
<evidence type="ECO:0000313" key="3">
    <source>
        <dbReference type="EMBL" id="SCW43690.1"/>
    </source>
</evidence>
<dbReference type="OrthoDB" id="9805337at2"/>
<name>A0A1G4QGG4_9CAUL</name>
<evidence type="ECO:0000313" key="4">
    <source>
        <dbReference type="Proteomes" id="UP000199150"/>
    </source>
</evidence>
<dbReference type="RefSeq" id="WP_090644881.1">
    <property type="nucleotide sequence ID" value="NZ_CBCRYE010000001.1"/>
</dbReference>
<dbReference type="EMBL" id="FMTS01000001">
    <property type="protein sequence ID" value="SCW43690.1"/>
    <property type="molecule type" value="Genomic_DNA"/>
</dbReference>
<dbReference type="Gene3D" id="3.50.50.60">
    <property type="entry name" value="FAD/NAD(P)-binding domain"/>
    <property type="match status" value="2"/>
</dbReference>
<evidence type="ECO:0000256" key="1">
    <source>
        <dbReference type="ARBA" id="ARBA00023002"/>
    </source>
</evidence>
<dbReference type="InterPro" id="IPR036188">
    <property type="entry name" value="FAD/NAD-bd_sf"/>
</dbReference>
<dbReference type="InterPro" id="IPR006076">
    <property type="entry name" value="FAD-dep_OxRdtase"/>
</dbReference>
<dbReference type="SUPFAM" id="SSF51905">
    <property type="entry name" value="FAD/NAD(P)-binding domain"/>
    <property type="match status" value="1"/>
</dbReference>
<dbReference type="GO" id="GO:0005737">
    <property type="term" value="C:cytoplasm"/>
    <property type="evidence" value="ECO:0007669"/>
    <property type="project" value="TreeGrafter"/>
</dbReference>